<comment type="caution">
    <text evidence="1">The sequence shown here is derived from an EMBL/GenBank/DDBJ whole genome shotgun (WGS) entry which is preliminary data.</text>
</comment>
<accession>A0ACC1SKV3</accession>
<proteinExistence type="predicted"/>
<sequence length="549" mass="62305">MHLINVSTLLLEEFTNGTPEYAILSHTWGRASEEVNFQEMSRAAPSLKHKRGFRKIELCAKQAQDDGLQYCWVDTCCIDKSSSAELSEAINSMYAWYRRSAVCYVYLEDVDATDLVNDDYSSLKTARWFSRGWTLQELIAPRKRRFFGANWGCIGEIMTNRSSSRRNGFSRVKSAAGGSEHEREQSRRLTKCIRLITGIPAEVLDTGDLESFPVATKMLWAANRETTRVEDQAYSLLGIFDVNMPLLYGEGRKAFIRLQEEIIRKKIDHTLFVWSTMPGVSDPTFSGLLSPSPKHFRQGTRLRHEGLQIPYDMTNKGLHLQVPLVPIEDDPEEFYAILDTDNESRLGEVHCYSIRLRRVGGADQFARVNPSALVLQPKHRAELAQTRHVYVKHFISDAPTVLACRYLSRIKLGCKSKQFLVDLLNVTSSGTWDNEAVTFHLRKNEEFCASIVIRCTYKWHYHAPFDVFVGWVIQKDDDCGLRSGFTLLPNGDPFESDTLICSPRLQPHALLGLEMYTEVSCTVVGGELEAEMRLGERPKAAAKTTPSPR</sequence>
<reference evidence="1" key="1">
    <citation type="submission" date="2022-08" db="EMBL/GenBank/DDBJ databases">
        <title>Genome Sequence of Fusarium decemcellulare.</title>
        <authorList>
            <person name="Buettner E."/>
        </authorList>
    </citation>
    <scope>NUCLEOTIDE SEQUENCE</scope>
    <source>
        <strain evidence="1">Babe19</strain>
    </source>
</reference>
<keyword evidence="2" id="KW-1185">Reference proteome</keyword>
<gene>
    <name evidence="1" type="ORF">NM208_g4390</name>
</gene>
<protein>
    <submittedName>
        <fullName evidence="1">Uncharacterized protein</fullName>
    </submittedName>
</protein>
<evidence type="ECO:0000313" key="2">
    <source>
        <dbReference type="Proteomes" id="UP001148629"/>
    </source>
</evidence>
<dbReference type="EMBL" id="JANRMS010000326">
    <property type="protein sequence ID" value="KAJ3541896.1"/>
    <property type="molecule type" value="Genomic_DNA"/>
</dbReference>
<name>A0ACC1SKV3_9HYPO</name>
<dbReference type="Proteomes" id="UP001148629">
    <property type="component" value="Unassembled WGS sequence"/>
</dbReference>
<evidence type="ECO:0000313" key="1">
    <source>
        <dbReference type="EMBL" id="KAJ3541896.1"/>
    </source>
</evidence>
<organism evidence="1 2">
    <name type="scientific">Fusarium decemcellulare</name>
    <dbReference type="NCBI Taxonomy" id="57161"/>
    <lineage>
        <taxon>Eukaryota</taxon>
        <taxon>Fungi</taxon>
        <taxon>Dikarya</taxon>
        <taxon>Ascomycota</taxon>
        <taxon>Pezizomycotina</taxon>
        <taxon>Sordariomycetes</taxon>
        <taxon>Hypocreomycetidae</taxon>
        <taxon>Hypocreales</taxon>
        <taxon>Nectriaceae</taxon>
        <taxon>Fusarium</taxon>
        <taxon>Fusarium decemcellulare species complex</taxon>
    </lineage>
</organism>